<sequence>MVMELPRFFALESVDVSKYLFLDALINDDYRLGFSSAACKDVGYPTVGQDIITTRDGSIHLKSNWKNNYWHQDDDSCIRASNSSSSANLFQPIRVADNIVAPRCLGNNKFCRSVKDGDNYHLKADVPTINHEARLEVEETVLSRSTYNVQFRETDSRIYDATDTKLATGEVVNQTNLEDIIDLKLSYEDTRTWGWNFSASLMLGGGFSMQAGIPLIINDGFEVSGSITLGLQYASTTSTTRLAETVYTVNVRPHTSVKESHLATKGKCDVPFSYTQCDTLSRGETETYKNDDGVFTGTKAYNVRHETKEKAL</sequence>
<reference evidence="2" key="1">
    <citation type="submission" date="2022-04" db="EMBL/GenBank/DDBJ databases">
        <title>A functionally conserved STORR gene fusion in Papaver species that diverged 16.8 million years ago.</title>
        <authorList>
            <person name="Catania T."/>
        </authorList>
    </citation>
    <scope>NUCLEOTIDE SEQUENCE</scope>
    <source>
        <strain evidence="2">S-188037</strain>
    </source>
</reference>
<dbReference type="Gene3D" id="2.170.15.10">
    <property type="entry name" value="Proaerolysin, chain A, domain 3"/>
    <property type="match status" value="1"/>
</dbReference>
<dbReference type="PANTHER" id="PTHR39244">
    <property type="entry name" value="NATTERIN-4"/>
    <property type="match status" value="1"/>
</dbReference>
<evidence type="ECO:0000313" key="3">
    <source>
        <dbReference type="Proteomes" id="UP001202328"/>
    </source>
</evidence>
<dbReference type="Proteomes" id="UP001202328">
    <property type="component" value="Unassembled WGS sequence"/>
</dbReference>
<evidence type="ECO:0000259" key="1">
    <source>
        <dbReference type="SMART" id="SM00791"/>
    </source>
</evidence>
<dbReference type="SMART" id="SM00791">
    <property type="entry name" value="Agglutinin"/>
    <property type="match status" value="1"/>
</dbReference>
<gene>
    <name evidence="2" type="ORF">MKW98_008524</name>
</gene>
<dbReference type="EMBL" id="JAJJMB010002922">
    <property type="protein sequence ID" value="KAI3950079.1"/>
    <property type="molecule type" value="Genomic_DNA"/>
</dbReference>
<dbReference type="SUPFAM" id="SSF56973">
    <property type="entry name" value="Aerolisin/ETX pore-forming domain"/>
    <property type="match status" value="1"/>
</dbReference>
<dbReference type="AlphaFoldDB" id="A0AAD4TA93"/>
<organism evidence="2 3">
    <name type="scientific">Papaver atlanticum</name>
    <dbReference type="NCBI Taxonomy" id="357466"/>
    <lineage>
        <taxon>Eukaryota</taxon>
        <taxon>Viridiplantae</taxon>
        <taxon>Streptophyta</taxon>
        <taxon>Embryophyta</taxon>
        <taxon>Tracheophyta</taxon>
        <taxon>Spermatophyta</taxon>
        <taxon>Magnoliopsida</taxon>
        <taxon>Ranunculales</taxon>
        <taxon>Papaveraceae</taxon>
        <taxon>Papaveroideae</taxon>
        <taxon>Papaver</taxon>
    </lineage>
</organism>
<dbReference type="InterPro" id="IPR036242">
    <property type="entry name" value="Agglutinin_dom_sf"/>
</dbReference>
<comment type="caution">
    <text evidence="2">The sequence shown here is derived from an EMBL/GenBank/DDBJ whole genome shotgun (WGS) entry which is preliminary data.</text>
</comment>
<feature type="domain" description="Agglutinin" evidence="1">
    <location>
        <begin position="3"/>
        <end position="139"/>
    </location>
</feature>
<keyword evidence="3" id="KW-1185">Reference proteome</keyword>
<protein>
    <recommendedName>
        <fullName evidence="1">Agglutinin domain-containing protein</fullName>
    </recommendedName>
</protein>
<dbReference type="PANTHER" id="PTHR39244:SF5">
    <property type="entry name" value="NATTERIN-3-LIKE"/>
    <property type="match status" value="1"/>
</dbReference>
<proteinExistence type="predicted"/>
<evidence type="ECO:0000313" key="2">
    <source>
        <dbReference type="EMBL" id="KAI3950079.1"/>
    </source>
</evidence>
<name>A0AAD4TA93_9MAGN</name>
<accession>A0AAD4TA93</accession>
<dbReference type="Gene3D" id="2.80.10.50">
    <property type="match status" value="1"/>
</dbReference>
<dbReference type="InterPro" id="IPR053237">
    <property type="entry name" value="Natterin_C"/>
</dbReference>
<dbReference type="SUPFAM" id="SSF50382">
    <property type="entry name" value="Agglutinin"/>
    <property type="match status" value="1"/>
</dbReference>
<dbReference type="CDD" id="cd20216">
    <property type="entry name" value="PFM_HFR-2-like"/>
    <property type="match status" value="1"/>
</dbReference>
<dbReference type="InterPro" id="IPR008998">
    <property type="entry name" value="Agglutinin"/>
</dbReference>